<proteinExistence type="predicted"/>
<dbReference type="AlphaFoldDB" id="A0A7J8IKZ0"/>
<comment type="caution">
    <text evidence="1">The sequence shown here is derived from an EMBL/GenBank/DDBJ whole genome shotgun (WGS) entry which is preliminary data.</text>
</comment>
<dbReference type="EMBL" id="JACASE010000003">
    <property type="protein sequence ID" value="KAF6485316.1"/>
    <property type="molecule type" value="Genomic_DNA"/>
</dbReference>
<dbReference type="Proteomes" id="UP000593571">
    <property type="component" value="Unassembled WGS sequence"/>
</dbReference>
<accession>A0A7J8IKZ0</accession>
<evidence type="ECO:0000313" key="2">
    <source>
        <dbReference type="Proteomes" id="UP000593571"/>
    </source>
</evidence>
<keyword evidence="2" id="KW-1185">Reference proteome</keyword>
<reference evidence="1 2" key="1">
    <citation type="journal article" date="2020" name="Nature">
        <title>Six reference-quality genomes reveal evolution of bat adaptations.</title>
        <authorList>
            <person name="Jebb D."/>
            <person name="Huang Z."/>
            <person name="Pippel M."/>
            <person name="Hughes G.M."/>
            <person name="Lavrichenko K."/>
            <person name="Devanna P."/>
            <person name="Winkler S."/>
            <person name="Jermiin L.S."/>
            <person name="Skirmuntt E.C."/>
            <person name="Katzourakis A."/>
            <person name="Burkitt-Gray L."/>
            <person name="Ray D.A."/>
            <person name="Sullivan K.A.M."/>
            <person name="Roscito J.G."/>
            <person name="Kirilenko B.M."/>
            <person name="Davalos L.M."/>
            <person name="Corthals A.P."/>
            <person name="Power M.L."/>
            <person name="Jones G."/>
            <person name="Ransome R.D."/>
            <person name="Dechmann D.K.N."/>
            <person name="Locatelli A.G."/>
            <person name="Puechmaille S.J."/>
            <person name="Fedrigo O."/>
            <person name="Jarvis E.D."/>
            <person name="Hiller M."/>
            <person name="Vernes S.C."/>
            <person name="Myers E.W."/>
            <person name="Teeling E.C."/>
        </authorList>
    </citation>
    <scope>NUCLEOTIDE SEQUENCE [LARGE SCALE GENOMIC DNA]</scope>
    <source>
        <strain evidence="1">MRouAeg1</strain>
        <tissue evidence="1">Muscle</tissue>
    </source>
</reference>
<gene>
    <name evidence="1" type="ORF">HJG63_010553</name>
</gene>
<evidence type="ECO:0000313" key="1">
    <source>
        <dbReference type="EMBL" id="KAF6485316.1"/>
    </source>
</evidence>
<sequence>MCTEYNGPHVFDLPMPSTLYSERVQTLTGWQLCLYPVGNREGTKRTRGQHVTFVLRSRGPLPQNDLSLSYGQMVMVTASFQGNWRIVISSSFHLQYYTILHNMYIQRNPANFHFSNRAPDYIHTPIPVPLSPLCLSSILWLPAP</sequence>
<name>A0A7J8IKZ0_ROUAE</name>
<protein>
    <submittedName>
        <fullName evidence="1">Uncharacterized protein</fullName>
    </submittedName>
</protein>
<organism evidence="1 2">
    <name type="scientific">Rousettus aegyptiacus</name>
    <name type="common">Egyptian fruit bat</name>
    <name type="synonym">Pteropus aegyptiacus</name>
    <dbReference type="NCBI Taxonomy" id="9407"/>
    <lineage>
        <taxon>Eukaryota</taxon>
        <taxon>Metazoa</taxon>
        <taxon>Chordata</taxon>
        <taxon>Craniata</taxon>
        <taxon>Vertebrata</taxon>
        <taxon>Euteleostomi</taxon>
        <taxon>Mammalia</taxon>
        <taxon>Eutheria</taxon>
        <taxon>Laurasiatheria</taxon>
        <taxon>Chiroptera</taxon>
        <taxon>Yinpterochiroptera</taxon>
        <taxon>Pteropodoidea</taxon>
        <taxon>Pteropodidae</taxon>
        <taxon>Rousettinae</taxon>
        <taxon>Rousettus</taxon>
    </lineage>
</organism>